<evidence type="ECO:0000313" key="5">
    <source>
        <dbReference type="Proteomes" id="UP000006813"/>
    </source>
</evidence>
<evidence type="ECO:0000256" key="2">
    <source>
        <dbReference type="ARBA" id="ARBA00022744"/>
    </source>
</evidence>
<protein>
    <recommendedName>
        <fullName evidence="3">Keratin-associated protein</fullName>
    </recommendedName>
</protein>
<dbReference type="GO" id="GO:0005829">
    <property type="term" value="C:cytosol"/>
    <property type="evidence" value="ECO:0007669"/>
    <property type="project" value="UniProtKB-ARBA"/>
</dbReference>
<dbReference type="STRING" id="10181.G5AZV1"/>
<comment type="function">
    <text evidence="1 3">In the hair cortex, hair keratin intermediate filaments are embedded in an interfilamentous matrix, consisting of hair keratin-associated proteins (KRTAP), which are essential for the formation of a rigid and resistant hair shaft through their extensive disulfide bond cross-linking with abundant cysteine residues of hair keratins. The matrix proteins include the high-sulfur and high-glycine-tyrosine keratins.</text>
</comment>
<keyword evidence="2 3" id="KW-0416">Keratin</keyword>
<dbReference type="Proteomes" id="UP000006813">
    <property type="component" value="Unassembled WGS sequence"/>
</dbReference>
<evidence type="ECO:0000256" key="1">
    <source>
        <dbReference type="ARBA" id="ARBA00003327"/>
    </source>
</evidence>
<gene>
    <name evidence="4" type="ORF">GW7_19569</name>
</gene>
<sequence>MSYSCSSGNFSSRSVGGYLQYPGSSCGSSYPNNLVYSTDLQAPITLQLDSPLHSGCQETSSEAISSQRSCVVSRPCQTSCYLPKISTLGNNCQTTLSGSLGFGSRGFQSFGCGSPSLGLGSTGFQSVGYGPRTFSSLSCVSNFYSPTYFSSRSFQSTLSNLLVDLASINHVFQESEF</sequence>
<comment type="subunit">
    <text evidence="3">Interacts with hair keratins.</text>
</comment>
<dbReference type="EMBL" id="JH167696">
    <property type="protein sequence ID" value="EHB02562.1"/>
    <property type="molecule type" value="Genomic_DNA"/>
</dbReference>
<evidence type="ECO:0000313" key="4">
    <source>
        <dbReference type="EMBL" id="EHB02562.1"/>
    </source>
</evidence>
<evidence type="ECO:0000256" key="3">
    <source>
        <dbReference type="RuleBase" id="RU369044"/>
    </source>
</evidence>
<dbReference type="GO" id="GO:0045095">
    <property type="term" value="C:keratin filament"/>
    <property type="evidence" value="ECO:0007669"/>
    <property type="project" value="UniProtKB-UniRule"/>
</dbReference>
<name>G5AZV1_HETGA</name>
<organism evidence="4 5">
    <name type="scientific">Heterocephalus glaber</name>
    <name type="common">Naked mole rat</name>
    <dbReference type="NCBI Taxonomy" id="10181"/>
    <lineage>
        <taxon>Eukaryota</taxon>
        <taxon>Metazoa</taxon>
        <taxon>Chordata</taxon>
        <taxon>Craniata</taxon>
        <taxon>Vertebrata</taxon>
        <taxon>Euteleostomi</taxon>
        <taxon>Mammalia</taxon>
        <taxon>Eutheria</taxon>
        <taxon>Euarchontoglires</taxon>
        <taxon>Glires</taxon>
        <taxon>Rodentia</taxon>
        <taxon>Hystricomorpha</taxon>
        <taxon>Bathyergidae</taxon>
        <taxon>Heterocephalus</taxon>
    </lineage>
</organism>
<dbReference type="AlphaFoldDB" id="G5AZV1"/>
<accession>G5AZV1</accession>
<dbReference type="Pfam" id="PF05287">
    <property type="entry name" value="PMG"/>
    <property type="match status" value="1"/>
</dbReference>
<dbReference type="InterPro" id="IPR007951">
    <property type="entry name" value="KRTAP_PMG"/>
</dbReference>
<comment type="similarity">
    <text evidence="3">Belongs to the PMG family.</text>
</comment>
<proteinExistence type="inferred from homology"/>
<reference evidence="4 5" key="1">
    <citation type="journal article" date="2011" name="Nature">
        <title>Genome sequencing reveals insights into physiology and longevity of the naked mole rat.</title>
        <authorList>
            <person name="Kim E.B."/>
            <person name="Fang X."/>
            <person name="Fushan A.A."/>
            <person name="Huang Z."/>
            <person name="Lobanov A.V."/>
            <person name="Han L."/>
            <person name="Marino S.M."/>
            <person name="Sun X."/>
            <person name="Turanov A.A."/>
            <person name="Yang P."/>
            <person name="Yim S.H."/>
            <person name="Zhao X."/>
            <person name="Kasaikina M.V."/>
            <person name="Stoletzki N."/>
            <person name="Peng C."/>
            <person name="Polak P."/>
            <person name="Xiong Z."/>
            <person name="Kiezun A."/>
            <person name="Zhu Y."/>
            <person name="Chen Y."/>
            <person name="Kryukov G.V."/>
            <person name="Zhang Q."/>
            <person name="Peshkin L."/>
            <person name="Yang L."/>
            <person name="Bronson R.T."/>
            <person name="Buffenstein R."/>
            <person name="Wang B."/>
            <person name="Han C."/>
            <person name="Li Q."/>
            <person name="Chen L."/>
            <person name="Zhao W."/>
            <person name="Sunyaev S.R."/>
            <person name="Park T.J."/>
            <person name="Zhang G."/>
            <person name="Wang J."/>
            <person name="Gladyshev V.N."/>
        </authorList>
    </citation>
    <scope>NUCLEOTIDE SEQUENCE [LARGE SCALE GENOMIC DNA]</scope>
</reference>
<dbReference type="InParanoid" id="G5AZV1"/>